<gene>
    <name evidence="1" type="ORF">AEK19_MT1132</name>
</gene>
<proteinExistence type="predicted"/>
<name>A0A1Y0B1T5_9LAMI</name>
<protein>
    <submittedName>
        <fullName evidence="1">Uncharacterized protein</fullName>
    </submittedName>
</protein>
<keyword evidence="1" id="KW-0496">Mitochondrion</keyword>
<geneLocation type="mitochondrion" evidence="1"/>
<evidence type="ECO:0000313" key="1">
    <source>
        <dbReference type="EMBL" id="ART31348.1"/>
    </source>
</evidence>
<organism evidence="1">
    <name type="scientific">Utricularia reniformis</name>
    <dbReference type="NCBI Taxonomy" id="192314"/>
    <lineage>
        <taxon>Eukaryota</taxon>
        <taxon>Viridiplantae</taxon>
        <taxon>Streptophyta</taxon>
        <taxon>Embryophyta</taxon>
        <taxon>Tracheophyta</taxon>
        <taxon>Spermatophyta</taxon>
        <taxon>Magnoliopsida</taxon>
        <taxon>eudicotyledons</taxon>
        <taxon>Gunneridae</taxon>
        <taxon>Pentapetalae</taxon>
        <taxon>asterids</taxon>
        <taxon>lamiids</taxon>
        <taxon>Lamiales</taxon>
        <taxon>Lentibulariaceae</taxon>
        <taxon>Utricularia</taxon>
    </lineage>
</organism>
<reference evidence="1" key="1">
    <citation type="submission" date="2017-03" db="EMBL/GenBank/DDBJ databases">
        <title>The mitochondrial genome of the carnivorous plant Utricularia reniformis (Lentibulariaceae): structure, comparative analysis and evolutionary landmarks.</title>
        <authorList>
            <person name="Silva S.R."/>
            <person name="Alvarenga D.O."/>
            <person name="Michael T.P."/>
            <person name="Miranda V.F.O."/>
            <person name="Varani A.M."/>
        </authorList>
    </citation>
    <scope>NUCLEOTIDE SEQUENCE</scope>
</reference>
<sequence>MCSLGASTSRSLSRQLTDSLTVLCCMPLPGIEGSPQKEKGELTRTLRDEARSYSAIRVRLVGTNSEKYFLLLLYYRKQICR</sequence>
<dbReference type="AlphaFoldDB" id="A0A1Y0B1T5"/>
<accession>A0A1Y0B1T5</accession>
<dbReference type="EMBL" id="KY774314">
    <property type="protein sequence ID" value="ART31348.1"/>
    <property type="molecule type" value="Genomic_DNA"/>
</dbReference>